<feature type="region of interest" description="Disordered" evidence="7">
    <location>
        <begin position="213"/>
        <end position="233"/>
    </location>
</feature>
<dbReference type="AlphaFoldDB" id="A0A239H3Q4"/>
<dbReference type="Proteomes" id="UP000198281">
    <property type="component" value="Unassembled WGS sequence"/>
</dbReference>
<keyword evidence="10" id="KW-1185">Reference proteome</keyword>
<proteinExistence type="predicted"/>
<evidence type="ECO:0000259" key="8">
    <source>
        <dbReference type="PROSITE" id="PS51007"/>
    </source>
</evidence>
<evidence type="ECO:0000256" key="5">
    <source>
        <dbReference type="ARBA" id="ARBA00023004"/>
    </source>
</evidence>
<dbReference type="InterPro" id="IPR036909">
    <property type="entry name" value="Cyt_c-like_dom_sf"/>
</dbReference>
<protein>
    <submittedName>
        <fullName evidence="9">Cytochrome c</fullName>
    </submittedName>
</protein>
<dbReference type="InterPro" id="IPR009056">
    <property type="entry name" value="Cyt_c-like_dom"/>
</dbReference>
<keyword evidence="4" id="KW-0249">Electron transport</keyword>
<accession>A0A239H3Q4</accession>
<evidence type="ECO:0000256" key="1">
    <source>
        <dbReference type="ARBA" id="ARBA00022448"/>
    </source>
</evidence>
<evidence type="ECO:0000256" key="4">
    <source>
        <dbReference type="ARBA" id="ARBA00022982"/>
    </source>
</evidence>
<evidence type="ECO:0000256" key="6">
    <source>
        <dbReference type="PROSITE-ProRule" id="PRU00433"/>
    </source>
</evidence>
<dbReference type="GO" id="GO:0020037">
    <property type="term" value="F:heme binding"/>
    <property type="evidence" value="ECO:0007669"/>
    <property type="project" value="InterPro"/>
</dbReference>
<dbReference type="PROSITE" id="PS51007">
    <property type="entry name" value="CYTC"/>
    <property type="match status" value="1"/>
</dbReference>
<keyword evidence="2 6" id="KW-0349">Heme</keyword>
<dbReference type="OrthoDB" id="9805828at2"/>
<dbReference type="PANTHER" id="PTHR11961">
    <property type="entry name" value="CYTOCHROME C"/>
    <property type="match status" value="1"/>
</dbReference>
<evidence type="ECO:0000313" key="9">
    <source>
        <dbReference type="EMBL" id="SNS76029.1"/>
    </source>
</evidence>
<keyword evidence="5 6" id="KW-0408">Iron</keyword>
<dbReference type="Gene3D" id="1.10.760.10">
    <property type="entry name" value="Cytochrome c-like domain"/>
    <property type="match status" value="1"/>
</dbReference>
<dbReference type="EMBL" id="FZOS01000015">
    <property type="protein sequence ID" value="SNS76029.1"/>
    <property type="molecule type" value="Genomic_DNA"/>
</dbReference>
<evidence type="ECO:0000256" key="3">
    <source>
        <dbReference type="ARBA" id="ARBA00022723"/>
    </source>
</evidence>
<evidence type="ECO:0000313" key="10">
    <source>
        <dbReference type="Proteomes" id="UP000198281"/>
    </source>
</evidence>
<dbReference type="GO" id="GO:0009055">
    <property type="term" value="F:electron transfer activity"/>
    <property type="evidence" value="ECO:0007669"/>
    <property type="project" value="InterPro"/>
</dbReference>
<evidence type="ECO:0000256" key="7">
    <source>
        <dbReference type="SAM" id="MobiDB-lite"/>
    </source>
</evidence>
<sequence length="233" mass="24008">MNRWRKSHVLAGLSLAIAAAWGSGMFANRLFQPVYPGQPAYGPADVSDPVDLATLQRDWPAGLDSRAAKARLAGYMTSVERGTAPMPAIAAESARPAAAPVDLGTLLAAASGEKGKATARVCLTCHTFEQGGPNRTGPNLWGVVGRDIGSHAGFAYSPALTVQPGSWTYAQLDAYLTSPARSIPGNRMAFAGIRNPADRAGLLAYLGSLSPSPAPFPPPKAIAAGGESGVTGR</sequence>
<feature type="domain" description="Cytochrome c" evidence="8">
    <location>
        <begin position="107"/>
        <end position="210"/>
    </location>
</feature>
<dbReference type="SUPFAM" id="SSF46626">
    <property type="entry name" value="Cytochrome c"/>
    <property type="match status" value="1"/>
</dbReference>
<organism evidence="9 10">
    <name type="scientific">Edaphosphingomonas laterariae</name>
    <dbReference type="NCBI Taxonomy" id="861865"/>
    <lineage>
        <taxon>Bacteria</taxon>
        <taxon>Pseudomonadati</taxon>
        <taxon>Pseudomonadota</taxon>
        <taxon>Alphaproteobacteria</taxon>
        <taxon>Sphingomonadales</taxon>
        <taxon>Rhizorhabdaceae</taxon>
        <taxon>Edaphosphingomonas</taxon>
    </lineage>
</organism>
<gene>
    <name evidence="9" type="ORF">SAMN06295912_11515</name>
</gene>
<name>A0A239H3Q4_9SPHN</name>
<dbReference type="PRINTS" id="PR00604">
    <property type="entry name" value="CYTCHRMECIAB"/>
</dbReference>
<reference evidence="10" key="1">
    <citation type="submission" date="2017-06" db="EMBL/GenBank/DDBJ databases">
        <authorList>
            <person name="Varghese N."/>
            <person name="Submissions S."/>
        </authorList>
    </citation>
    <scope>NUCLEOTIDE SEQUENCE [LARGE SCALE GENOMIC DNA]</scope>
    <source>
        <strain evidence="10">LNB2</strain>
    </source>
</reference>
<keyword evidence="3 6" id="KW-0479">Metal-binding</keyword>
<dbReference type="GO" id="GO:0046872">
    <property type="term" value="F:metal ion binding"/>
    <property type="evidence" value="ECO:0007669"/>
    <property type="project" value="UniProtKB-KW"/>
</dbReference>
<dbReference type="InterPro" id="IPR002327">
    <property type="entry name" value="Cyt_c_1A/1B"/>
</dbReference>
<evidence type="ECO:0000256" key="2">
    <source>
        <dbReference type="ARBA" id="ARBA00022617"/>
    </source>
</evidence>
<keyword evidence="1" id="KW-0813">Transport</keyword>